<proteinExistence type="predicted"/>
<dbReference type="HOGENOM" id="CLU_1317275_0_0_1"/>
<evidence type="ECO:0000313" key="1">
    <source>
        <dbReference type="EnsemblPlants" id="OMERI09G01360.1"/>
    </source>
</evidence>
<dbReference type="Proteomes" id="UP000008021">
    <property type="component" value="Chromosome 9"/>
</dbReference>
<dbReference type="AlphaFoldDB" id="A0A0E0EPP6"/>
<organism evidence="1">
    <name type="scientific">Oryza meridionalis</name>
    <dbReference type="NCBI Taxonomy" id="40149"/>
    <lineage>
        <taxon>Eukaryota</taxon>
        <taxon>Viridiplantae</taxon>
        <taxon>Streptophyta</taxon>
        <taxon>Embryophyta</taxon>
        <taxon>Tracheophyta</taxon>
        <taxon>Spermatophyta</taxon>
        <taxon>Magnoliopsida</taxon>
        <taxon>Liliopsida</taxon>
        <taxon>Poales</taxon>
        <taxon>Poaceae</taxon>
        <taxon>BOP clade</taxon>
        <taxon>Oryzoideae</taxon>
        <taxon>Oryzeae</taxon>
        <taxon>Oryzinae</taxon>
        <taxon>Oryza</taxon>
    </lineage>
</organism>
<dbReference type="EnsemblPlants" id="OMERI09G01360.1">
    <property type="protein sequence ID" value="OMERI09G01360.1"/>
    <property type="gene ID" value="OMERI09G01360"/>
</dbReference>
<dbReference type="Gramene" id="OMERI09G01360.1">
    <property type="protein sequence ID" value="OMERI09G01360.1"/>
    <property type="gene ID" value="OMERI09G01360"/>
</dbReference>
<protein>
    <submittedName>
        <fullName evidence="1">Uncharacterized protein</fullName>
    </submittedName>
</protein>
<sequence>MVVKISRYGPPLPRANCKGVCAEKQLEPWPDPLTRQDNGSVVAKFSTLATTFSGRKWCICYWLPSYRLSWNSLKYLQQLANRWAIDDKGNPQFFLLRSPMYGKEKYFGCLFNRANREELYFGKIRKHCYLKYNNKGMLLKADGALVICPEDFHVLWDPCGPKEVAWGQTASQGGKNVTYMGSYNWAFKIKQWAALGHRHRRGSNTIKPT</sequence>
<name>A0A0E0EPP6_9ORYZ</name>
<keyword evidence="2" id="KW-1185">Reference proteome</keyword>
<accession>A0A0E0EPP6</accession>
<reference evidence="1" key="1">
    <citation type="submission" date="2015-04" db="UniProtKB">
        <authorList>
            <consortium name="EnsemblPlants"/>
        </authorList>
    </citation>
    <scope>IDENTIFICATION</scope>
</reference>
<evidence type="ECO:0000313" key="2">
    <source>
        <dbReference type="Proteomes" id="UP000008021"/>
    </source>
</evidence>
<reference evidence="1" key="2">
    <citation type="submission" date="2018-05" db="EMBL/GenBank/DDBJ databases">
        <title>OmerRS3 (Oryza meridionalis Reference Sequence Version 3).</title>
        <authorList>
            <person name="Zhang J."/>
            <person name="Kudrna D."/>
            <person name="Lee S."/>
            <person name="Talag J."/>
            <person name="Welchert J."/>
            <person name="Wing R.A."/>
        </authorList>
    </citation>
    <scope>NUCLEOTIDE SEQUENCE [LARGE SCALE GENOMIC DNA]</scope>
    <source>
        <strain evidence="1">cv. OR44</strain>
    </source>
</reference>